<protein>
    <submittedName>
        <fullName evidence="1">Uncharacterized protein</fullName>
    </submittedName>
</protein>
<dbReference type="EMBL" id="QPFP01000191">
    <property type="protein sequence ID" value="TEB19438.1"/>
    <property type="molecule type" value="Genomic_DNA"/>
</dbReference>
<evidence type="ECO:0000313" key="1">
    <source>
        <dbReference type="EMBL" id="TEB19438.1"/>
    </source>
</evidence>
<evidence type="ECO:0000313" key="2">
    <source>
        <dbReference type="Proteomes" id="UP000298030"/>
    </source>
</evidence>
<comment type="caution">
    <text evidence="1">The sequence shown here is derived from an EMBL/GenBank/DDBJ whole genome shotgun (WGS) entry which is preliminary data.</text>
</comment>
<dbReference type="STRING" id="71717.A0A4Y7SCP0"/>
<keyword evidence="2" id="KW-1185">Reference proteome</keyword>
<dbReference type="Proteomes" id="UP000298030">
    <property type="component" value="Unassembled WGS sequence"/>
</dbReference>
<sequence>MLSEFDAFLRDNKAQLAPVFGRALRIINGKPQNATWDDIRFSVIGYQGVEFDPLAVLGAHVARKERPLKGSIATIAIARKGGCFNVTCPTASDTAGYAQLCGKCKMVRFCGVDDPMDSLDHSCLDRVTFILSLIHDVDPIHSCQFLRTASEEGVDCDSSSNLLSRSFDTPRRSASQAFKEMLVNQVLDTKTMLSLESAVELLATTMADPMKATACANRMHVAGMRINEGLLSCTSTAAKMKFARSFPQLLRAGIRFLTVNLPRVWSPSRTDDPEPKVPNQVHISEKIFLDNAVKVVINLIHIALAGLPKHEFLPNPKNDEIPPWPANAKDLFPFSLLDTIYGFDFWVEWFGIQGWEIYRYATNGWLLPAVFAGRPPRALRLCSHPAARDPN</sequence>
<reference evidence="1 2" key="1">
    <citation type="journal article" date="2019" name="Nat. Ecol. Evol.">
        <title>Megaphylogeny resolves global patterns of mushroom evolution.</title>
        <authorList>
            <person name="Varga T."/>
            <person name="Krizsan K."/>
            <person name="Foldi C."/>
            <person name="Dima B."/>
            <person name="Sanchez-Garcia M."/>
            <person name="Sanchez-Ramirez S."/>
            <person name="Szollosi G.J."/>
            <person name="Szarkandi J.G."/>
            <person name="Papp V."/>
            <person name="Albert L."/>
            <person name="Andreopoulos W."/>
            <person name="Angelini C."/>
            <person name="Antonin V."/>
            <person name="Barry K.W."/>
            <person name="Bougher N.L."/>
            <person name="Buchanan P."/>
            <person name="Buyck B."/>
            <person name="Bense V."/>
            <person name="Catcheside P."/>
            <person name="Chovatia M."/>
            <person name="Cooper J."/>
            <person name="Damon W."/>
            <person name="Desjardin D."/>
            <person name="Finy P."/>
            <person name="Geml J."/>
            <person name="Haridas S."/>
            <person name="Hughes K."/>
            <person name="Justo A."/>
            <person name="Karasinski D."/>
            <person name="Kautmanova I."/>
            <person name="Kiss B."/>
            <person name="Kocsube S."/>
            <person name="Kotiranta H."/>
            <person name="LaButti K.M."/>
            <person name="Lechner B.E."/>
            <person name="Liimatainen K."/>
            <person name="Lipzen A."/>
            <person name="Lukacs Z."/>
            <person name="Mihaltcheva S."/>
            <person name="Morgado L.N."/>
            <person name="Niskanen T."/>
            <person name="Noordeloos M.E."/>
            <person name="Ohm R.A."/>
            <person name="Ortiz-Santana B."/>
            <person name="Ovrebo C."/>
            <person name="Racz N."/>
            <person name="Riley R."/>
            <person name="Savchenko A."/>
            <person name="Shiryaev A."/>
            <person name="Soop K."/>
            <person name="Spirin V."/>
            <person name="Szebenyi C."/>
            <person name="Tomsovsky M."/>
            <person name="Tulloss R.E."/>
            <person name="Uehling J."/>
            <person name="Grigoriev I.V."/>
            <person name="Vagvolgyi C."/>
            <person name="Papp T."/>
            <person name="Martin F.M."/>
            <person name="Miettinen O."/>
            <person name="Hibbett D.S."/>
            <person name="Nagy L.G."/>
        </authorList>
    </citation>
    <scope>NUCLEOTIDE SEQUENCE [LARGE SCALE GENOMIC DNA]</scope>
    <source>
        <strain evidence="1 2">FP101781</strain>
    </source>
</reference>
<name>A0A4Y7SCP0_COPMI</name>
<proteinExistence type="predicted"/>
<accession>A0A4Y7SCP0</accession>
<gene>
    <name evidence="1" type="ORF">FA13DRAFT_1802256</name>
</gene>
<organism evidence="1 2">
    <name type="scientific">Coprinellus micaceus</name>
    <name type="common">Glistening ink-cap mushroom</name>
    <name type="synonym">Coprinus micaceus</name>
    <dbReference type="NCBI Taxonomy" id="71717"/>
    <lineage>
        <taxon>Eukaryota</taxon>
        <taxon>Fungi</taxon>
        <taxon>Dikarya</taxon>
        <taxon>Basidiomycota</taxon>
        <taxon>Agaricomycotina</taxon>
        <taxon>Agaricomycetes</taxon>
        <taxon>Agaricomycetidae</taxon>
        <taxon>Agaricales</taxon>
        <taxon>Agaricineae</taxon>
        <taxon>Psathyrellaceae</taxon>
        <taxon>Coprinellus</taxon>
    </lineage>
</organism>
<dbReference type="AlphaFoldDB" id="A0A4Y7SCP0"/>